<protein>
    <submittedName>
        <fullName evidence="1">Uncharacterized protein</fullName>
    </submittedName>
</protein>
<sequence length="354" mass="42222">MKKILFFSEVKLSPALIAKCSLLKRRNMDIYIYEGDKGDFYQNKGLIDVYKYLNLDEIKKVNGFIIYIYGIRILIEKFFLIYSLKKNNKIVIEVADLPLRYGKIKNFIYYIIFNFCIFVLSDKLVLTSEYFKKYLVKKPIYIFENLPSEESIKKFISIKSNTLKRSSKINIGYVGGLRYFEQLTLLIRYACKHKNINIHFYGEELNNKTKGKVKQIVKEEVKRYGDNNNIFQHGRFNYEEKIKEIYESLDIIYSMYDERQLNVKLALPNKLYESILSKKIILVSKNTKLYEEVKKYNIGFGLPSNLDDYNKFEEKLNDILKNLYSFNYDEIKVQKLLDKIERQKNDFENFLIGD</sequence>
<dbReference type="SUPFAM" id="SSF53756">
    <property type="entry name" value="UDP-Glycosyltransferase/glycogen phosphorylase"/>
    <property type="match status" value="1"/>
</dbReference>
<dbReference type="RefSeq" id="WP_265151905.1">
    <property type="nucleotide sequence ID" value="NZ_JAOXXL010000008.1"/>
</dbReference>
<organism evidence="1 2">
    <name type="scientific">Fusobacterium simiae</name>
    <dbReference type="NCBI Taxonomy" id="855"/>
    <lineage>
        <taxon>Bacteria</taxon>
        <taxon>Fusobacteriati</taxon>
        <taxon>Fusobacteriota</taxon>
        <taxon>Fusobacteriia</taxon>
        <taxon>Fusobacteriales</taxon>
        <taxon>Fusobacteriaceae</taxon>
        <taxon>Fusobacterium</taxon>
    </lineage>
</organism>
<evidence type="ECO:0000313" key="1">
    <source>
        <dbReference type="EMBL" id="MCY7007858.1"/>
    </source>
</evidence>
<gene>
    <name evidence="1" type="ORF">OCK72_04205</name>
</gene>
<evidence type="ECO:0000313" key="2">
    <source>
        <dbReference type="Proteomes" id="UP001062738"/>
    </source>
</evidence>
<proteinExistence type="predicted"/>
<dbReference type="Proteomes" id="UP001062738">
    <property type="component" value="Unassembled WGS sequence"/>
</dbReference>
<dbReference type="EMBL" id="JAOXXL010000008">
    <property type="protein sequence ID" value="MCY7007858.1"/>
    <property type="molecule type" value="Genomic_DNA"/>
</dbReference>
<accession>A0ABT4DGZ1</accession>
<name>A0ABT4DGZ1_FUSSI</name>
<comment type="caution">
    <text evidence="1">The sequence shown here is derived from an EMBL/GenBank/DDBJ whole genome shotgun (WGS) entry which is preliminary data.</text>
</comment>
<dbReference type="Gene3D" id="3.40.50.2000">
    <property type="entry name" value="Glycogen Phosphorylase B"/>
    <property type="match status" value="1"/>
</dbReference>
<keyword evidence="2" id="KW-1185">Reference proteome</keyword>
<reference evidence="1" key="1">
    <citation type="submission" date="2022-09" db="EMBL/GenBank/DDBJ databases">
        <authorList>
            <person name="Zoaiter M."/>
        </authorList>
    </citation>
    <scope>NUCLEOTIDE SEQUENCE</scope>
    <source>
        <strain evidence="1">DSM 19848</strain>
    </source>
</reference>